<dbReference type="GO" id="GO:0005524">
    <property type="term" value="F:ATP binding"/>
    <property type="evidence" value="ECO:0007669"/>
    <property type="project" value="UniProtKB-KW"/>
</dbReference>
<dbReference type="PANTHER" id="PTHR24223:SF456">
    <property type="entry name" value="MULTIDRUG RESISTANCE-ASSOCIATED PROTEIN LETHAL(2)03659"/>
    <property type="match status" value="1"/>
</dbReference>
<organism evidence="5 6">
    <name type="scientific">Paramuricea clavata</name>
    <name type="common">Red gorgonian</name>
    <name type="synonym">Violescent sea-whip</name>
    <dbReference type="NCBI Taxonomy" id="317549"/>
    <lineage>
        <taxon>Eukaryota</taxon>
        <taxon>Metazoa</taxon>
        <taxon>Cnidaria</taxon>
        <taxon>Anthozoa</taxon>
        <taxon>Octocorallia</taxon>
        <taxon>Malacalcyonacea</taxon>
        <taxon>Plexauridae</taxon>
        <taxon>Paramuricea</taxon>
    </lineage>
</organism>
<dbReference type="InterPro" id="IPR050173">
    <property type="entry name" value="ABC_transporter_C-like"/>
</dbReference>
<evidence type="ECO:0000256" key="4">
    <source>
        <dbReference type="ARBA" id="ARBA00022840"/>
    </source>
</evidence>
<name>A0A6S7K891_PARCT</name>
<dbReference type="OrthoDB" id="5988857at2759"/>
<dbReference type="EMBL" id="CACRXK020027428">
    <property type="protein sequence ID" value="CAB4040897.1"/>
    <property type="molecule type" value="Genomic_DNA"/>
</dbReference>
<evidence type="ECO:0000256" key="1">
    <source>
        <dbReference type="ARBA" id="ARBA00004141"/>
    </source>
</evidence>
<protein>
    <submittedName>
        <fullName evidence="5">Probable multidrug resistance-associated lethal(2)03659</fullName>
    </submittedName>
</protein>
<dbReference type="PANTHER" id="PTHR24223">
    <property type="entry name" value="ATP-BINDING CASSETTE SUB-FAMILY C"/>
    <property type="match status" value="1"/>
</dbReference>
<proteinExistence type="inferred from homology"/>
<reference evidence="5" key="1">
    <citation type="submission" date="2020-04" db="EMBL/GenBank/DDBJ databases">
        <authorList>
            <person name="Alioto T."/>
            <person name="Alioto T."/>
            <person name="Gomez Garrido J."/>
        </authorList>
    </citation>
    <scope>NUCLEOTIDE SEQUENCE</scope>
    <source>
        <strain evidence="5">A484AB</strain>
    </source>
</reference>
<dbReference type="InterPro" id="IPR003439">
    <property type="entry name" value="ABC_transporter-like_ATP-bd"/>
</dbReference>
<comment type="subcellular location">
    <subcellularLocation>
        <location evidence="1">Membrane</location>
        <topology evidence="1">Multi-pass membrane protein</topology>
    </subcellularLocation>
</comment>
<sequence length="339" mass="38177">QEIKFKAKRLIISSVSFSFSTFGQQLSTFVTIMVLIWTDKSKLTPYHLITMMLLFANINDVVLFEIPKSIHFTTNIITALTRIQRFLESYDFLDVTTDKDRVPTSDQSECVEKSTEEMKASVNVSCTPHVWLDNVSCNLPASGVSNPRENNVLMLNDISFKISSKGLVIITGSVGSGKTSLLASILNKELRVTEGTIKRFGNIAYVSDKPWVFPGTIRQNILFGSAYDEKWYLEIVKACQLEKDFKGFPELDLSRIGEHGATLSGGQRARLALARAVYSRADIYLMDDPLSSLDAKVAENVFKNVLKRMLSERIVFLVTHKHFNEADYIIILDKGKKLQ</sequence>
<comment type="similarity">
    <text evidence="2">Belongs to the ABC transporter superfamily. ABCC family. Conjugate transporter (TC 3.A.1.208) subfamily.</text>
</comment>
<evidence type="ECO:0000256" key="3">
    <source>
        <dbReference type="ARBA" id="ARBA00022741"/>
    </source>
</evidence>
<dbReference type="InterPro" id="IPR003593">
    <property type="entry name" value="AAA+_ATPase"/>
</dbReference>
<dbReference type="Pfam" id="PF00005">
    <property type="entry name" value="ABC_tran"/>
    <property type="match status" value="1"/>
</dbReference>
<dbReference type="AlphaFoldDB" id="A0A6S7K891"/>
<keyword evidence="4" id="KW-0067">ATP-binding</keyword>
<dbReference type="SMART" id="SM00382">
    <property type="entry name" value="AAA"/>
    <property type="match status" value="1"/>
</dbReference>
<dbReference type="Gene3D" id="3.40.50.300">
    <property type="entry name" value="P-loop containing nucleotide triphosphate hydrolases"/>
    <property type="match status" value="1"/>
</dbReference>
<evidence type="ECO:0000313" key="5">
    <source>
        <dbReference type="EMBL" id="CAB4040897.1"/>
    </source>
</evidence>
<dbReference type="GO" id="GO:0016887">
    <property type="term" value="F:ATP hydrolysis activity"/>
    <property type="evidence" value="ECO:0007669"/>
    <property type="project" value="InterPro"/>
</dbReference>
<keyword evidence="3" id="KW-0547">Nucleotide-binding</keyword>
<dbReference type="GO" id="GO:0042626">
    <property type="term" value="F:ATPase-coupled transmembrane transporter activity"/>
    <property type="evidence" value="ECO:0007669"/>
    <property type="project" value="TreeGrafter"/>
</dbReference>
<feature type="non-terminal residue" evidence="5">
    <location>
        <position position="1"/>
    </location>
</feature>
<dbReference type="GO" id="GO:0016020">
    <property type="term" value="C:membrane"/>
    <property type="evidence" value="ECO:0007669"/>
    <property type="project" value="UniProtKB-SubCell"/>
</dbReference>
<dbReference type="CDD" id="cd03250">
    <property type="entry name" value="ABCC_MRP_domain1"/>
    <property type="match status" value="1"/>
</dbReference>
<keyword evidence="6" id="KW-1185">Reference proteome</keyword>
<dbReference type="SUPFAM" id="SSF52540">
    <property type="entry name" value="P-loop containing nucleoside triphosphate hydrolases"/>
    <property type="match status" value="1"/>
</dbReference>
<dbReference type="PROSITE" id="PS50893">
    <property type="entry name" value="ABC_TRANSPORTER_2"/>
    <property type="match status" value="1"/>
</dbReference>
<comment type="caution">
    <text evidence="5">The sequence shown here is derived from an EMBL/GenBank/DDBJ whole genome shotgun (WGS) entry which is preliminary data.</text>
</comment>
<accession>A0A6S7K891</accession>
<dbReference type="InterPro" id="IPR017871">
    <property type="entry name" value="ABC_transporter-like_CS"/>
</dbReference>
<dbReference type="Proteomes" id="UP001152795">
    <property type="component" value="Unassembled WGS sequence"/>
</dbReference>
<dbReference type="PROSITE" id="PS00211">
    <property type="entry name" value="ABC_TRANSPORTER_1"/>
    <property type="match status" value="1"/>
</dbReference>
<gene>
    <name evidence="5" type="ORF">PACLA_8A004831</name>
</gene>
<evidence type="ECO:0000313" key="6">
    <source>
        <dbReference type="Proteomes" id="UP001152795"/>
    </source>
</evidence>
<dbReference type="InterPro" id="IPR027417">
    <property type="entry name" value="P-loop_NTPase"/>
</dbReference>
<evidence type="ECO:0000256" key="2">
    <source>
        <dbReference type="ARBA" id="ARBA00009726"/>
    </source>
</evidence>